<feature type="compositionally biased region" description="Basic and acidic residues" evidence="1">
    <location>
        <begin position="284"/>
        <end position="319"/>
    </location>
</feature>
<name>A0A6A6Y9X5_9PEZI</name>
<dbReference type="GeneID" id="54453654"/>
<dbReference type="RefSeq" id="XP_033571591.1">
    <property type="nucleotide sequence ID" value="XM_033712761.1"/>
</dbReference>
<protein>
    <submittedName>
        <fullName evidence="2 4">Uncharacterized protein</fullName>
    </submittedName>
</protein>
<dbReference type="EMBL" id="MU003712">
    <property type="protein sequence ID" value="KAF2804627.1"/>
    <property type="molecule type" value="Genomic_DNA"/>
</dbReference>
<proteinExistence type="predicted"/>
<reference evidence="4" key="3">
    <citation type="submission" date="2025-04" db="UniProtKB">
        <authorList>
            <consortium name="RefSeq"/>
        </authorList>
    </citation>
    <scope>IDENTIFICATION</scope>
    <source>
        <strain evidence="4">CBS 304.34</strain>
    </source>
</reference>
<reference evidence="4" key="2">
    <citation type="submission" date="2020-04" db="EMBL/GenBank/DDBJ databases">
        <authorList>
            <consortium name="NCBI Genome Project"/>
        </authorList>
    </citation>
    <scope>NUCLEOTIDE SEQUENCE</scope>
    <source>
        <strain evidence="4">CBS 304.34</strain>
    </source>
</reference>
<gene>
    <name evidence="2 4" type="ORF">BDZ99DRAFT_149369</name>
</gene>
<reference evidence="2 4" key="1">
    <citation type="journal article" date="2020" name="Stud. Mycol.">
        <title>101 Dothideomycetes genomes: a test case for predicting lifestyles and emergence of pathogens.</title>
        <authorList>
            <person name="Haridas S."/>
            <person name="Albert R."/>
            <person name="Binder M."/>
            <person name="Bloem J."/>
            <person name="Labutti K."/>
            <person name="Salamov A."/>
            <person name="Andreopoulos B."/>
            <person name="Baker S."/>
            <person name="Barry K."/>
            <person name="Bills G."/>
            <person name="Bluhm B."/>
            <person name="Cannon C."/>
            <person name="Castanera R."/>
            <person name="Culley D."/>
            <person name="Daum C."/>
            <person name="Ezra D."/>
            <person name="Gonzalez J."/>
            <person name="Henrissat B."/>
            <person name="Kuo A."/>
            <person name="Liang C."/>
            <person name="Lipzen A."/>
            <person name="Lutzoni F."/>
            <person name="Magnuson J."/>
            <person name="Mondo S."/>
            <person name="Nolan M."/>
            <person name="Ohm R."/>
            <person name="Pangilinan J."/>
            <person name="Park H.-J."/>
            <person name="Ramirez L."/>
            <person name="Alfaro M."/>
            <person name="Sun H."/>
            <person name="Tritt A."/>
            <person name="Yoshinaga Y."/>
            <person name="Zwiers L.-H."/>
            <person name="Turgeon B."/>
            <person name="Goodwin S."/>
            <person name="Spatafora J."/>
            <person name="Crous P."/>
            <person name="Grigoriev I."/>
        </authorList>
    </citation>
    <scope>NUCLEOTIDE SEQUENCE</scope>
    <source>
        <strain evidence="2 4">CBS 304.34</strain>
    </source>
</reference>
<evidence type="ECO:0000256" key="1">
    <source>
        <dbReference type="SAM" id="MobiDB-lite"/>
    </source>
</evidence>
<sequence length="468" mass="51363">MDQKNKARLKHLSKTTIPRYLFRGWCALSGGGAAGLNTVDGVCPHAFNRGRGHKNVYNLTYDQLHTMAVSHYGGGLLPETELSSWAASISVALSYARREPSSHLAILDTKVLGSSVKVWHAPQLLDWGPHEYLAHGPIGGDGYKAVPVTALEAAGLRALGEDPKEYEYLLRDEQAGRHSPPAKLEVSGPDVIFGACKQVAELYGRAFAMPVALALLAWVPRDWYCYDEPSAEDKAVITRGLTPLATPQDWTESVAILVDDRVDTGGYLDVRRLMKLMQVLADRNHGKGVRQREMRERKRALGEAERNREQVENLREGAHNQKPNLEGKGGKGVKHEGERGSGRTRAGNGSLRGQRRVEKGDEKKDEESNVANGGCNGVSKPSGEGKKDEAKRNANPEPKAKAKNNALKEIDRNAARKKDPETPKKAKNDKQARDKQARDKTVGDEAPKLPPGKATKSAQKPKNARRKR</sequence>
<keyword evidence="3" id="KW-1185">Reference proteome</keyword>
<evidence type="ECO:0000313" key="2">
    <source>
        <dbReference type="EMBL" id="KAF2804627.1"/>
    </source>
</evidence>
<feature type="compositionally biased region" description="Basic and acidic residues" evidence="1">
    <location>
        <begin position="383"/>
        <end position="447"/>
    </location>
</feature>
<feature type="compositionally biased region" description="Basic and acidic residues" evidence="1">
    <location>
        <begin position="355"/>
        <end position="367"/>
    </location>
</feature>
<accession>A0A6A6Y9X5</accession>
<dbReference type="OrthoDB" id="5295996at2759"/>
<dbReference type="AlphaFoldDB" id="A0A6A6Y9X5"/>
<evidence type="ECO:0000313" key="4">
    <source>
        <dbReference type="RefSeq" id="XP_033571591.1"/>
    </source>
</evidence>
<feature type="region of interest" description="Disordered" evidence="1">
    <location>
        <begin position="284"/>
        <end position="468"/>
    </location>
</feature>
<organism evidence="2">
    <name type="scientific">Mytilinidion resinicola</name>
    <dbReference type="NCBI Taxonomy" id="574789"/>
    <lineage>
        <taxon>Eukaryota</taxon>
        <taxon>Fungi</taxon>
        <taxon>Dikarya</taxon>
        <taxon>Ascomycota</taxon>
        <taxon>Pezizomycotina</taxon>
        <taxon>Dothideomycetes</taxon>
        <taxon>Pleosporomycetidae</taxon>
        <taxon>Mytilinidiales</taxon>
        <taxon>Mytilinidiaceae</taxon>
        <taxon>Mytilinidion</taxon>
    </lineage>
</organism>
<evidence type="ECO:0000313" key="3">
    <source>
        <dbReference type="Proteomes" id="UP000504636"/>
    </source>
</evidence>
<dbReference type="Proteomes" id="UP000504636">
    <property type="component" value="Unplaced"/>
</dbReference>